<evidence type="ECO:0000313" key="6">
    <source>
        <dbReference type="EMBL" id="SUZ60430.1"/>
    </source>
</evidence>
<dbReference type="Pfam" id="PF01571">
    <property type="entry name" value="GCV_T"/>
    <property type="match status" value="1"/>
</dbReference>
<dbReference type="SUPFAM" id="SSF101790">
    <property type="entry name" value="Aminomethyltransferase beta-barrel domain"/>
    <property type="match status" value="1"/>
</dbReference>
<dbReference type="InterPro" id="IPR006076">
    <property type="entry name" value="FAD-dep_OxRdtase"/>
</dbReference>
<dbReference type="Gene3D" id="3.30.70.1400">
    <property type="entry name" value="Aminomethyltransferase beta-barrel domains"/>
    <property type="match status" value="1"/>
</dbReference>
<dbReference type="AlphaFoldDB" id="A0A381P0Q7"/>
<dbReference type="SUPFAM" id="SSF54373">
    <property type="entry name" value="FAD-linked reductases, C-terminal domain"/>
    <property type="match status" value="1"/>
</dbReference>
<evidence type="ECO:0008006" key="7">
    <source>
        <dbReference type="Google" id="ProtNLM"/>
    </source>
</evidence>
<protein>
    <recommendedName>
        <fullName evidence="7">Aminomethyltransferase</fullName>
    </recommendedName>
</protein>
<feature type="domain" description="FAD dependent oxidoreductase central" evidence="5">
    <location>
        <begin position="369"/>
        <end position="422"/>
    </location>
</feature>
<evidence type="ECO:0000259" key="5">
    <source>
        <dbReference type="Pfam" id="PF16350"/>
    </source>
</evidence>
<dbReference type="InterPro" id="IPR036188">
    <property type="entry name" value="FAD/NAD-bd_sf"/>
</dbReference>
<feature type="domain" description="Aminomethyltransferase C-terminal" evidence="4">
    <location>
        <begin position="726"/>
        <end position="802"/>
    </location>
</feature>
<evidence type="ECO:0000256" key="1">
    <source>
        <dbReference type="ARBA" id="ARBA00008609"/>
    </source>
</evidence>
<comment type="similarity">
    <text evidence="1">Belongs to the GcvT family.</text>
</comment>
<dbReference type="SUPFAM" id="SSF51905">
    <property type="entry name" value="FAD/NAD(P)-binding domain"/>
    <property type="match status" value="1"/>
</dbReference>
<sequence>MRNDAQCVIIGGGAMGVGLLYHLAHEGWTDALLIEKGELTSGSTWHAAGLVPHFIGSLNMAKVHAYGAELYTKLEAETGMATGWHGCGAIRLAVNHEQAEWYRYVQGVLDQIGIESHLIGHEDIRQKAPLMESIDDVVLGFWTPADGWSDPTGSTNAMATGARQLGAEIARHTLVTGVSQLSDGRWRVTTDKGEVTCDHVVNAAGHYAPQVGAMSGIDVPIVSMIHQYLITEPLDAMKACEVEMPVIRDPRSSCYYRREIDSLLIGPYETRDSITYGLEGIDWNLHFHLTSPDLDQLAPWLEVSAERFPVFAEAGIKQVVSGPITHTPDGGYLMGPAAGHHNYWFCAGASIGITQGPGAGKYLAQWMVHGQTEINVREMAPRRFGPWSDLQYTIDKSVDEYHEMYQVRMPGEYRSAGRPLKRTPIAERLDTLGAQWQDVWGWERPRYYGAPEEYSWRRSNAHDIVGAECRGVRDRVGIADLTAFAKFAVSGPNAETLLERLSANRLPMRQGGIRLVHMLTELGGIECEMTVTRMDSDRFYLNSAIAGTTHDRDWLEQHVLPDEDVTIEDWTDQMGILAVTGPRARDVLGACTDADLSNEAWPWLTCQQVTVAGVSSTALRVSYVGELGWEIHHPIDEMPPLYDALVAAGEPHGMVHFGSSAMNVLRLEKAYKAWGGELTTEITPIEARLERFVDLESGRDFLGRDATLARREAGGPDGTKLDMVLIYCEVDATDSDCRGNEPCYDPSGDGGLCMGVTTSGTWGHTVGRSLAFAYVDPAFEAPGSQFEVTLFGERHTATVLAEAAHDPANERVRA</sequence>
<dbReference type="Pfam" id="PF16350">
    <property type="entry name" value="FAO_M"/>
    <property type="match status" value="1"/>
</dbReference>
<dbReference type="Gene3D" id="3.30.1360.120">
    <property type="entry name" value="Probable tRNA modification gtpase trme, domain 1"/>
    <property type="match status" value="1"/>
</dbReference>
<dbReference type="Gene3D" id="3.30.9.10">
    <property type="entry name" value="D-Amino Acid Oxidase, subunit A, domain 2"/>
    <property type="match status" value="1"/>
</dbReference>
<dbReference type="InterPro" id="IPR028896">
    <property type="entry name" value="GcvT/YgfZ/DmdA"/>
</dbReference>
<name>A0A381P0Q7_9ZZZZ</name>
<dbReference type="PANTHER" id="PTHR43757">
    <property type="entry name" value="AMINOMETHYLTRANSFERASE"/>
    <property type="match status" value="1"/>
</dbReference>
<reference evidence="6" key="1">
    <citation type="submission" date="2018-05" db="EMBL/GenBank/DDBJ databases">
        <authorList>
            <person name="Lanie J.A."/>
            <person name="Ng W.-L."/>
            <person name="Kazmierczak K.M."/>
            <person name="Andrzejewski T.M."/>
            <person name="Davidsen T.M."/>
            <person name="Wayne K.J."/>
            <person name="Tettelin H."/>
            <person name="Glass J.I."/>
            <person name="Rusch D."/>
            <person name="Podicherti R."/>
            <person name="Tsui H.-C.T."/>
            <person name="Winkler M.E."/>
        </authorList>
    </citation>
    <scope>NUCLEOTIDE SEQUENCE</scope>
</reference>
<dbReference type="InterPro" id="IPR013977">
    <property type="entry name" value="GcvT_C"/>
</dbReference>
<dbReference type="Pfam" id="PF01266">
    <property type="entry name" value="DAO"/>
    <property type="match status" value="1"/>
</dbReference>
<dbReference type="InterPro" id="IPR006222">
    <property type="entry name" value="GCVT_N"/>
</dbReference>
<gene>
    <name evidence="6" type="ORF">METZ01_LOCUS13284</name>
</gene>
<dbReference type="SUPFAM" id="SSF103025">
    <property type="entry name" value="Folate-binding domain"/>
    <property type="match status" value="1"/>
</dbReference>
<evidence type="ECO:0000259" key="3">
    <source>
        <dbReference type="Pfam" id="PF01571"/>
    </source>
</evidence>
<feature type="domain" description="GCVT N-terminal" evidence="3">
    <location>
        <begin position="427"/>
        <end position="696"/>
    </location>
</feature>
<proteinExistence type="inferred from homology"/>
<dbReference type="Gene3D" id="2.40.30.110">
    <property type="entry name" value="Aminomethyltransferase beta-barrel domains"/>
    <property type="match status" value="1"/>
</dbReference>
<evidence type="ECO:0000259" key="2">
    <source>
        <dbReference type="Pfam" id="PF01266"/>
    </source>
</evidence>
<feature type="domain" description="FAD dependent oxidoreductase" evidence="2">
    <location>
        <begin position="7"/>
        <end position="366"/>
    </location>
</feature>
<organism evidence="6">
    <name type="scientific">marine metagenome</name>
    <dbReference type="NCBI Taxonomy" id="408172"/>
    <lineage>
        <taxon>unclassified sequences</taxon>
        <taxon>metagenomes</taxon>
        <taxon>ecological metagenomes</taxon>
    </lineage>
</organism>
<accession>A0A381P0Q7</accession>
<dbReference type="GO" id="GO:0005739">
    <property type="term" value="C:mitochondrion"/>
    <property type="evidence" value="ECO:0007669"/>
    <property type="project" value="TreeGrafter"/>
</dbReference>
<dbReference type="PANTHER" id="PTHR43757:SF2">
    <property type="entry name" value="AMINOMETHYLTRANSFERASE, MITOCHONDRIAL"/>
    <property type="match status" value="1"/>
</dbReference>
<dbReference type="InterPro" id="IPR027266">
    <property type="entry name" value="TrmE/GcvT-like"/>
</dbReference>
<dbReference type="Gene3D" id="3.50.50.60">
    <property type="entry name" value="FAD/NAD(P)-binding domain"/>
    <property type="match status" value="1"/>
</dbReference>
<evidence type="ECO:0000259" key="4">
    <source>
        <dbReference type="Pfam" id="PF08669"/>
    </source>
</evidence>
<dbReference type="InterPro" id="IPR029043">
    <property type="entry name" value="GcvT/YgfZ_C"/>
</dbReference>
<dbReference type="EMBL" id="UINC01000743">
    <property type="protein sequence ID" value="SUZ60430.1"/>
    <property type="molecule type" value="Genomic_DNA"/>
</dbReference>
<dbReference type="InterPro" id="IPR032503">
    <property type="entry name" value="FAO_M"/>
</dbReference>
<dbReference type="Pfam" id="PF08669">
    <property type="entry name" value="GCV_T_C"/>
    <property type="match status" value="1"/>
</dbReference>